<dbReference type="EMBL" id="FNJU01000004">
    <property type="protein sequence ID" value="SDP63671.1"/>
    <property type="molecule type" value="Genomic_DNA"/>
</dbReference>
<keyword evidence="5 6" id="KW-0472">Membrane</keyword>
<feature type="transmembrane region" description="Helical" evidence="6">
    <location>
        <begin position="134"/>
        <end position="155"/>
    </location>
</feature>
<keyword evidence="9" id="KW-1185">Reference proteome</keyword>
<sequence>MLTLFFLIATAIFFMLIFAAISFTIFGKRISFEKKVEDYFQLTSSMRETEKNKMANLNKRHSSWVKDLWKQGIEQMEKKTPAIERKNLTRLIRDAGLSSKVTAVEFRLIQILISLGGGFLVLVLFTPLADKKPMIFILAFAIGFLGLRYPLFFLAKKKTMRIKEINKDMPDFFDTVNLLIEAGVGLDSALATVCRKKRGPLSEEFLVALDDMKRGKTRREAFYELKMRVASEALQSVLTSLIQADQLGVGMAKVLKSLTTRIREQRREAAREQAMKAPVKMLFPMILFIFPSLFIVVLGPLIVKLAMGGLGG</sequence>
<feature type="transmembrane region" description="Helical" evidence="6">
    <location>
        <begin position="281"/>
        <end position="303"/>
    </location>
</feature>
<dbReference type="Gene3D" id="1.20.81.30">
    <property type="entry name" value="Type II secretion system (T2SS), domain F"/>
    <property type="match status" value="1"/>
</dbReference>
<comment type="subcellular location">
    <subcellularLocation>
        <location evidence="1">Cell membrane</location>
        <topology evidence="1">Multi-pass membrane protein</topology>
    </subcellularLocation>
</comment>
<dbReference type="PANTHER" id="PTHR35007:SF2">
    <property type="entry name" value="PILUS ASSEMBLE PROTEIN"/>
    <property type="match status" value="1"/>
</dbReference>
<evidence type="ECO:0000313" key="8">
    <source>
        <dbReference type="EMBL" id="SDP63671.1"/>
    </source>
</evidence>
<dbReference type="InterPro" id="IPR042094">
    <property type="entry name" value="T2SS_GspF_sf"/>
</dbReference>
<evidence type="ECO:0000256" key="5">
    <source>
        <dbReference type="ARBA" id="ARBA00023136"/>
    </source>
</evidence>
<dbReference type="OrthoDB" id="9810662at2"/>
<proteinExistence type="predicted"/>
<keyword evidence="4 6" id="KW-1133">Transmembrane helix</keyword>
<keyword evidence="3 6" id="KW-0812">Transmembrane</keyword>
<feature type="transmembrane region" description="Helical" evidence="6">
    <location>
        <begin position="108"/>
        <end position="128"/>
    </location>
</feature>
<dbReference type="GO" id="GO:0005886">
    <property type="term" value="C:plasma membrane"/>
    <property type="evidence" value="ECO:0007669"/>
    <property type="project" value="UniProtKB-SubCell"/>
</dbReference>
<keyword evidence="2" id="KW-1003">Cell membrane</keyword>
<gene>
    <name evidence="8" type="ORF">SAMN05216565_104291</name>
</gene>
<feature type="transmembrane region" description="Helical" evidence="6">
    <location>
        <begin position="6"/>
        <end position="26"/>
    </location>
</feature>
<evidence type="ECO:0000259" key="7">
    <source>
        <dbReference type="Pfam" id="PF00482"/>
    </source>
</evidence>
<evidence type="ECO:0000256" key="6">
    <source>
        <dbReference type="SAM" id="Phobius"/>
    </source>
</evidence>
<evidence type="ECO:0000256" key="4">
    <source>
        <dbReference type="ARBA" id="ARBA00022989"/>
    </source>
</evidence>
<dbReference type="AlphaFoldDB" id="A0A1H0UC12"/>
<evidence type="ECO:0000256" key="3">
    <source>
        <dbReference type="ARBA" id="ARBA00022692"/>
    </source>
</evidence>
<reference evidence="9" key="1">
    <citation type="submission" date="2016-10" db="EMBL/GenBank/DDBJ databases">
        <authorList>
            <person name="Varghese N."/>
            <person name="Submissions S."/>
        </authorList>
    </citation>
    <scope>NUCLEOTIDE SEQUENCE [LARGE SCALE GENOMIC DNA]</scope>
    <source>
        <strain evidence="9">IBRC-M10078</strain>
    </source>
</reference>
<dbReference type="RefSeq" id="WP_090853749.1">
    <property type="nucleotide sequence ID" value="NZ_FNJU01000004.1"/>
</dbReference>
<name>A0A1H0UC12_9BACI</name>
<evidence type="ECO:0000256" key="2">
    <source>
        <dbReference type="ARBA" id="ARBA00022475"/>
    </source>
</evidence>
<evidence type="ECO:0000256" key="1">
    <source>
        <dbReference type="ARBA" id="ARBA00004651"/>
    </source>
</evidence>
<dbReference type="PANTHER" id="PTHR35007">
    <property type="entry name" value="INTEGRAL MEMBRANE PROTEIN-RELATED"/>
    <property type="match status" value="1"/>
</dbReference>
<protein>
    <submittedName>
        <fullName evidence="8">Tight adherence protein C</fullName>
    </submittedName>
</protein>
<dbReference type="Proteomes" id="UP000199159">
    <property type="component" value="Unassembled WGS sequence"/>
</dbReference>
<dbReference type="Pfam" id="PF00482">
    <property type="entry name" value="T2SSF"/>
    <property type="match status" value="1"/>
</dbReference>
<accession>A0A1H0UC12</accession>
<evidence type="ECO:0000313" key="9">
    <source>
        <dbReference type="Proteomes" id="UP000199159"/>
    </source>
</evidence>
<feature type="domain" description="Type II secretion system protein GspF" evidence="7">
    <location>
        <begin position="172"/>
        <end position="298"/>
    </location>
</feature>
<organism evidence="8 9">
    <name type="scientific">Litchfieldia salsa</name>
    <dbReference type="NCBI Taxonomy" id="930152"/>
    <lineage>
        <taxon>Bacteria</taxon>
        <taxon>Bacillati</taxon>
        <taxon>Bacillota</taxon>
        <taxon>Bacilli</taxon>
        <taxon>Bacillales</taxon>
        <taxon>Bacillaceae</taxon>
        <taxon>Litchfieldia</taxon>
    </lineage>
</organism>
<dbReference type="InterPro" id="IPR018076">
    <property type="entry name" value="T2SS_GspF_dom"/>
</dbReference>
<dbReference type="STRING" id="930152.SAMN05216565_104291"/>